<feature type="transmembrane region" description="Helical" evidence="7">
    <location>
        <begin position="34"/>
        <end position="60"/>
    </location>
</feature>
<evidence type="ECO:0000256" key="1">
    <source>
        <dbReference type="ARBA" id="ARBA00004651"/>
    </source>
</evidence>
<feature type="transmembrane region" description="Helical" evidence="7">
    <location>
        <begin position="290"/>
        <end position="309"/>
    </location>
</feature>
<feature type="transmembrane region" description="Helical" evidence="7">
    <location>
        <begin position="158"/>
        <end position="180"/>
    </location>
</feature>
<dbReference type="SUPFAM" id="SSF103473">
    <property type="entry name" value="MFS general substrate transporter"/>
    <property type="match status" value="1"/>
</dbReference>
<feature type="transmembrane region" description="Helical" evidence="7">
    <location>
        <begin position="230"/>
        <end position="253"/>
    </location>
</feature>
<evidence type="ECO:0000256" key="6">
    <source>
        <dbReference type="ARBA" id="ARBA00023136"/>
    </source>
</evidence>
<dbReference type="InterPro" id="IPR020846">
    <property type="entry name" value="MFS_dom"/>
</dbReference>
<gene>
    <name evidence="9" type="ORF">EHV15_23885</name>
</gene>
<keyword evidence="3" id="KW-1003">Cell membrane</keyword>
<sequence>MSNTWKIYILALISFLVGTSEYIISGILDQIAGALGISIGAAGQLITVFSLTYAIGTPILMAFTAAMDRRKLMLLSLGIFVVANVLSFVLPGFGWFIAARVVMALGAGMVVVTALSIAAQIAPAGKQASSIATVIMGFTASLIVGVPLGRVIASSFGWKAVFVGIALVGVLAMIVIRFTIPRLQGDKPVPLAGQLAMLKNPKIALALAITFFWLGGYSIAYTYISPYLLQVAGMGEALLSTALLAFGIASLIGSKAGGYSADKKGVNFTLAAGMIIHIAALILLPFAASSLIAVFAVLILWSFSAWTTGPTQQYNLVTLAPESSGVMLSLNSSMNQLAMAAGAAIGGVAVGQVSLTSITWFGAIGVVIALLGVWRLARLRRDAEPEQARSTGAGRLEMSETAQLQAAEATGKDGGCPQVSGQGA</sequence>
<feature type="transmembrane region" description="Helical" evidence="7">
    <location>
        <begin position="72"/>
        <end position="90"/>
    </location>
</feature>
<dbReference type="RefSeq" id="WP_128633420.1">
    <property type="nucleotide sequence ID" value="NZ_RRCN01000001.1"/>
</dbReference>
<evidence type="ECO:0000256" key="3">
    <source>
        <dbReference type="ARBA" id="ARBA00022475"/>
    </source>
</evidence>
<protein>
    <submittedName>
        <fullName evidence="9">MFS transporter</fullName>
    </submittedName>
</protein>
<accession>A0A3P3U5Z5</accession>
<feature type="transmembrane region" description="Helical" evidence="7">
    <location>
        <begin position="131"/>
        <end position="152"/>
    </location>
</feature>
<keyword evidence="5 7" id="KW-1133">Transmembrane helix</keyword>
<keyword evidence="10" id="KW-1185">Reference proteome</keyword>
<keyword evidence="2" id="KW-0813">Transport</keyword>
<feature type="transmembrane region" description="Helical" evidence="7">
    <location>
        <begin position="203"/>
        <end position="224"/>
    </location>
</feature>
<feature type="transmembrane region" description="Helical" evidence="7">
    <location>
        <begin position="360"/>
        <end position="377"/>
    </location>
</feature>
<organism evidence="9 10">
    <name type="scientific">Paenibacillus oralis</name>
    <dbReference type="NCBI Taxonomy" id="2490856"/>
    <lineage>
        <taxon>Bacteria</taxon>
        <taxon>Bacillati</taxon>
        <taxon>Bacillota</taxon>
        <taxon>Bacilli</taxon>
        <taxon>Bacillales</taxon>
        <taxon>Paenibacillaceae</taxon>
        <taxon>Paenibacillus</taxon>
    </lineage>
</organism>
<evidence type="ECO:0000259" key="8">
    <source>
        <dbReference type="PROSITE" id="PS50850"/>
    </source>
</evidence>
<evidence type="ECO:0000313" key="9">
    <source>
        <dbReference type="EMBL" id="RRJ65620.1"/>
    </source>
</evidence>
<dbReference type="GO" id="GO:0005886">
    <property type="term" value="C:plasma membrane"/>
    <property type="evidence" value="ECO:0007669"/>
    <property type="project" value="UniProtKB-SubCell"/>
</dbReference>
<evidence type="ECO:0000256" key="4">
    <source>
        <dbReference type="ARBA" id="ARBA00022692"/>
    </source>
</evidence>
<reference evidence="9 10" key="1">
    <citation type="submission" date="2018-11" db="EMBL/GenBank/DDBJ databases">
        <title>Genome sequencing of Paenibacillus sp. KCOM 3021 (= ChDC PVNT-B20).</title>
        <authorList>
            <person name="Kook J.-K."/>
            <person name="Park S.-N."/>
            <person name="Lim Y.K."/>
        </authorList>
    </citation>
    <scope>NUCLEOTIDE SEQUENCE [LARGE SCALE GENOMIC DNA]</scope>
    <source>
        <strain evidence="9 10">KCOM 3021</strain>
    </source>
</reference>
<dbReference type="GO" id="GO:0022857">
    <property type="term" value="F:transmembrane transporter activity"/>
    <property type="evidence" value="ECO:0007669"/>
    <property type="project" value="InterPro"/>
</dbReference>
<evidence type="ECO:0000256" key="2">
    <source>
        <dbReference type="ARBA" id="ARBA00022448"/>
    </source>
</evidence>
<keyword evidence="6 7" id="KW-0472">Membrane</keyword>
<dbReference type="InterPro" id="IPR050189">
    <property type="entry name" value="MFS_Efflux_Transporters"/>
</dbReference>
<dbReference type="CDD" id="cd17324">
    <property type="entry name" value="MFS_NepI_like"/>
    <property type="match status" value="1"/>
</dbReference>
<comment type="subcellular location">
    <subcellularLocation>
        <location evidence="1">Cell membrane</location>
        <topology evidence="1">Multi-pass membrane protein</topology>
    </subcellularLocation>
</comment>
<dbReference type="Proteomes" id="UP000267017">
    <property type="component" value="Unassembled WGS sequence"/>
</dbReference>
<feature type="transmembrane region" description="Helical" evidence="7">
    <location>
        <begin position="7"/>
        <end position="28"/>
    </location>
</feature>
<dbReference type="PANTHER" id="PTHR43124:SF10">
    <property type="entry name" value="PURINE EFFLUX PUMP PBUE"/>
    <property type="match status" value="1"/>
</dbReference>
<dbReference type="InterPro" id="IPR011701">
    <property type="entry name" value="MFS"/>
</dbReference>
<proteinExistence type="predicted"/>
<name>A0A3P3U5Z5_9BACL</name>
<dbReference type="PROSITE" id="PS50850">
    <property type="entry name" value="MFS"/>
    <property type="match status" value="1"/>
</dbReference>
<dbReference type="Gene3D" id="1.20.1250.20">
    <property type="entry name" value="MFS general substrate transporter like domains"/>
    <property type="match status" value="1"/>
</dbReference>
<dbReference type="Pfam" id="PF07690">
    <property type="entry name" value="MFS_1"/>
    <property type="match status" value="1"/>
</dbReference>
<feature type="transmembrane region" description="Helical" evidence="7">
    <location>
        <begin position="96"/>
        <end position="119"/>
    </location>
</feature>
<comment type="caution">
    <text evidence="9">The sequence shown here is derived from an EMBL/GenBank/DDBJ whole genome shotgun (WGS) entry which is preliminary data.</text>
</comment>
<dbReference type="PANTHER" id="PTHR43124">
    <property type="entry name" value="PURINE EFFLUX PUMP PBUE"/>
    <property type="match status" value="1"/>
</dbReference>
<dbReference type="OrthoDB" id="337363at2"/>
<dbReference type="EMBL" id="RRCN01000001">
    <property type="protein sequence ID" value="RRJ65620.1"/>
    <property type="molecule type" value="Genomic_DNA"/>
</dbReference>
<evidence type="ECO:0000256" key="5">
    <source>
        <dbReference type="ARBA" id="ARBA00022989"/>
    </source>
</evidence>
<evidence type="ECO:0000313" key="10">
    <source>
        <dbReference type="Proteomes" id="UP000267017"/>
    </source>
</evidence>
<dbReference type="AlphaFoldDB" id="A0A3P3U5Z5"/>
<feature type="domain" description="Major facilitator superfamily (MFS) profile" evidence="8">
    <location>
        <begin position="6"/>
        <end position="381"/>
    </location>
</feature>
<keyword evidence="4 7" id="KW-0812">Transmembrane</keyword>
<evidence type="ECO:0000256" key="7">
    <source>
        <dbReference type="SAM" id="Phobius"/>
    </source>
</evidence>
<dbReference type="InterPro" id="IPR036259">
    <property type="entry name" value="MFS_trans_sf"/>
</dbReference>